<evidence type="ECO:0000313" key="1">
    <source>
        <dbReference type="Ensembl" id="ENSCMIP00000015845.1"/>
    </source>
</evidence>
<dbReference type="AlphaFoldDB" id="A0A4W3HKK5"/>
<dbReference type="Ensembl" id="ENSCMIT00000016166.1">
    <property type="protein sequence ID" value="ENSCMIP00000015845.1"/>
    <property type="gene ID" value="ENSCMIG00000007684.1"/>
</dbReference>
<protein>
    <submittedName>
        <fullName evidence="1">SH2 domain containing adaptor protein B</fullName>
    </submittedName>
</protein>
<reference evidence="1" key="5">
    <citation type="submission" date="2025-09" db="UniProtKB">
        <authorList>
            <consortium name="Ensembl"/>
        </authorList>
    </citation>
    <scope>IDENTIFICATION</scope>
</reference>
<proteinExistence type="predicted"/>
<keyword evidence="2" id="KW-1185">Reference proteome</keyword>
<dbReference type="GeneTree" id="ENSGT00940000161591"/>
<reference evidence="2" key="3">
    <citation type="journal article" date="2014" name="Nature">
        <title>Elephant shark genome provides unique insights into gnathostome evolution.</title>
        <authorList>
            <consortium name="International Elephant Shark Genome Sequencing Consortium"/>
            <person name="Venkatesh B."/>
            <person name="Lee A.P."/>
            <person name="Ravi V."/>
            <person name="Maurya A.K."/>
            <person name="Lian M.M."/>
            <person name="Swann J.B."/>
            <person name="Ohta Y."/>
            <person name="Flajnik M.F."/>
            <person name="Sutoh Y."/>
            <person name="Kasahara M."/>
            <person name="Hoon S."/>
            <person name="Gangu V."/>
            <person name="Roy S.W."/>
            <person name="Irimia M."/>
            <person name="Korzh V."/>
            <person name="Kondrychyn I."/>
            <person name="Lim Z.W."/>
            <person name="Tay B.H."/>
            <person name="Tohari S."/>
            <person name="Kong K.W."/>
            <person name="Ho S."/>
            <person name="Lorente-Galdos B."/>
            <person name="Quilez J."/>
            <person name="Marques-Bonet T."/>
            <person name="Raney B.J."/>
            <person name="Ingham P.W."/>
            <person name="Tay A."/>
            <person name="Hillier L.W."/>
            <person name="Minx P."/>
            <person name="Boehm T."/>
            <person name="Wilson R.K."/>
            <person name="Brenner S."/>
            <person name="Warren W.C."/>
        </authorList>
    </citation>
    <scope>NUCLEOTIDE SEQUENCE [LARGE SCALE GENOMIC DNA]</scope>
</reference>
<evidence type="ECO:0000313" key="2">
    <source>
        <dbReference type="Proteomes" id="UP000314986"/>
    </source>
</evidence>
<reference evidence="1" key="4">
    <citation type="submission" date="2025-08" db="UniProtKB">
        <authorList>
            <consortium name="Ensembl"/>
        </authorList>
    </citation>
    <scope>IDENTIFICATION</scope>
</reference>
<name>A0A4W3HKK5_CALMI</name>
<dbReference type="Proteomes" id="UP000314986">
    <property type="component" value="Unassembled WGS sequence"/>
</dbReference>
<reference evidence="2" key="2">
    <citation type="journal article" date="2007" name="PLoS Biol.">
        <title>Survey sequencing and comparative analysis of the elephant shark (Callorhinchus milii) genome.</title>
        <authorList>
            <person name="Venkatesh B."/>
            <person name="Kirkness E.F."/>
            <person name="Loh Y.H."/>
            <person name="Halpern A.L."/>
            <person name="Lee A.P."/>
            <person name="Johnson J."/>
            <person name="Dandona N."/>
            <person name="Viswanathan L.D."/>
            <person name="Tay A."/>
            <person name="Venter J.C."/>
            <person name="Strausberg R.L."/>
            <person name="Brenner S."/>
        </authorList>
    </citation>
    <scope>NUCLEOTIDE SEQUENCE [LARGE SCALE GENOMIC DNA]</scope>
</reference>
<sequence length="66" mass="7317">MAFPFTVTSHCVASQFNGIEKKQSSSPLCDRRRHLRPPALIKHGSPEFCGILGERVDPTAPLEKQV</sequence>
<reference evidence="2" key="1">
    <citation type="journal article" date="2006" name="Science">
        <title>Ancient noncoding elements conserved in the human genome.</title>
        <authorList>
            <person name="Venkatesh B."/>
            <person name="Kirkness E.F."/>
            <person name="Loh Y.H."/>
            <person name="Halpern A.L."/>
            <person name="Lee A.P."/>
            <person name="Johnson J."/>
            <person name="Dandona N."/>
            <person name="Viswanathan L.D."/>
            <person name="Tay A."/>
            <person name="Venter J.C."/>
            <person name="Strausberg R.L."/>
            <person name="Brenner S."/>
        </authorList>
    </citation>
    <scope>NUCLEOTIDE SEQUENCE [LARGE SCALE GENOMIC DNA]</scope>
</reference>
<accession>A0A4W3HKK5</accession>
<organism evidence="1 2">
    <name type="scientific">Callorhinchus milii</name>
    <name type="common">Ghost shark</name>
    <dbReference type="NCBI Taxonomy" id="7868"/>
    <lineage>
        <taxon>Eukaryota</taxon>
        <taxon>Metazoa</taxon>
        <taxon>Chordata</taxon>
        <taxon>Craniata</taxon>
        <taxon>Vertebrata</taxon>
        <taxon>Chondrichthyes</taxon>
        <taxon>Holocephali</taxon>
        <taxon>Chimaeriformes</taxon>
        <taxon>Callorhinchidae</taxon>
        <taxon>Callorhinchus</taxon>
    </lineage>
</organism>